<dbReference type="Proteomes" id="UP000654370">
    <property type="component" value="Unassembled WGS sequence"/>
</dbReference>
<evidence type="ECO:0000313" key="3">
    <source>
        <dbReference type="Proteomes" id="UP000654370"/>
    </source>
</evidence>
<dbReference type="EMBL" id="JAEPQZ010000002">
    <property type="protein sequence ID" value="KAG2185070.1"/>
    <property type="molecule type" value="Genomic_DNA"/>
</dbReference>
<evidence type="ECO:0000313" key="2">
    <source>
        <dbReference type="EMBL" id="KAG2185070.1"/>
    </source>
</evidence>
<feature type="region of interest" description="Disordered" evidence="1">
    <location>
        <begin position="894"/>
        <end position="943"/>
    </location>
</feature>
<dbReference type="Gene3D" id="3.40.630.30">
    <property type="match status" value="1"/>
</dbReference>
<dbReference type="SUPFAM" id="SSF55729">
    <property type="entry name" value="Acyl-CoA N-acyltransferases (Nat)"/>
    <property type="match status" value="1"/>
</dbReference>
<gene>
    <name evidence="2" type="ORF">INT43_000983</name>
</gene>
<dbReference type="GO" id="GO:1990023">
    <property type="term" value="C:mitotic spindle midzone"/>
    <property type="evidence" value="ECO:0007669"/>
    <property type="project" value="TreeGrafter"/>
</dbReference>
<accession>A0A8H7Q4B9</accession>
<name>A0A8H7Q4B9_MORIS</name>
<feature type="compositionally biased region" description="Acidic residues" evidence="1">
    <location>
        <begin position="1042"/>
        <end position="1062"/>
    </location>
</feature>
<reference evidence="2" key="1">
    <citation type="submission" date="2020-12" db="EMBL/GenBank/DDBJ databases">
        <title>Metabolic potential, ecology and presence of endohyphal bacteria is reflected in genomic diversity of Mucoromycotina.</title>
        <authorList>
            <person name="Muszewska A."/>
            <person name="Okrasinska A."/>
            <person name="Steczkiewicz K."/>
            <person name="Drgas O."/>
            <person name="Orlowska M."/>
            <person name="Perlinska-Lenart U."/>
            <person name="Aleksandrzak-Piekarczyk T."/>
            <person name="Szatraj K."/>
            <person name="Zielenkiewicz U."/>
            <person name="Pilsyk S."/>
            <person name="Malc E."/>
            <person name="Mieczkowski P."/>
            <person name="Kruszewska J.S."/>
            <person name="Biernat P."/>
            <person name="Pawlowska J."/>
        </authorList>
    </citation>
    <scope>NUCLEOTIDE SEQUENCE</scope>
    <source>
        <strain evidence="2">WA0000067209</strain>
    </source>
</reference>
<keyword evidence="3" id="KW-1185">Reference proteome</keyword>
<evidence type="ECO:0000256" key="1">
    <source>
        <dbReference type="SAM" id="MobiDB-lite"/>
    </source>
</evidence>
<dbReference type="InterPro" id="IPR007145">
    <property type="entry name" value="MAP65_Ase1_PRC1"/>
</dbReference>
<proteinExistence type="predicted"/>
<dbReference type="Pfam" id="PF03999">
    <property type="entry name" value="MAP65_ASE1"/>
    <property type="match status" value="2"/>
</dbReference>
<dbReference type="Gene3D" id="1.20.58.1520">
    <property type="match status" value="1"/>
</dbReference>
<comment type="caution">
    <text evidence="2">The sequence shown here is derived from an EMBL/GenBank/DDBJ whole genome shotgun (WGS) entry which is preliminary data.</text>
</comment>
<sequence length="1062" mass="123580">MGSRDIDERLLLRWATPEDLDKTSKAVVDVFSSPSLRLESLGIQFQRLSAGENGLMTNKDCLVIVDKKDPTQPIVAFTSYWQEQHIYEGISYNVGRPAWVGVKDNPDFRGKRLQQHILDELHRRSKEDGTLVQVVNGINYYYRQFGYEYAIEYGQRSKTWLQSIPTLKDGQVETLRYRRATMDDVDDILAFDIARNQNCAVFLPMSRAWITAQLKEFEKKREDATYFLTRQVIMFENFDGKTVGFFIIWGLEDEACGDIMSVYHMGFAPDLDIASVIFSAMRNVIAFIKTQVDETRFAQFTSIGWHMSESHPVARAIPSHMRIPATMPYDEDFAYYVRVPELDAFIRHILPALNRRLKESSLHSSYTGSIRVSNYSPKVPGFELDIKNGEICQVSRFVKRDQRYDPNLARFPSHTFLLVLFGRRSIDDLKYIFPDVDMSEDVQKILDVLFPKKISIIHHYMYPCLDWSTARDESALKFGEDAPDSLCEKISVLYEEIGTSEKDRKEQTQSLFESFIQLMDQQTKTITEERESLKRKCTDTLDNIARYKRLMGTYVDNEVISTPKHPLLTWLSELCDTEEIYQRLCHSELHKRVDAFRYTLGDFVECERLAEEDIDVSQPAISHIEDGLNKYQAEYDSRCKEVMEINRQIQEHWNTLGITAKDDIEVALRDLWSAKDDDEEQDTLLMRLVSPSHFEQITQKLEMLMEFRSQREFCVDELLHKIMKIWDLLCLESELQRLNVIKEERMEEFIRRAREELKSLWDQLYYSDEQRQKFKPAYTESTADETLEAHEKEITRTHILIEDQKHILERVEKHMRLVEEVKQFEASMSDPNRLFGKGQRDPGRLLREEKFRRRIAREMPKVKRELRSALKEYQETNGKPFCVFGKPYTDLMDEQEEQEQAKTAKTNRTLKRSSSEMAAASTPRRGNDKRIAKTPSTTPRTKPKALVLTPHRHSALAAAGEGTTPSNRRKRIKNHFEEAGLNDAEDSILHKVREHNLTSNRKTALQPLSDNQLPTKSTKEFDTIKGVDRAGSPTPTTKIMWSDEDIDEGIFDDGPDLSDLEN</sequence>
<dbReference type="AlphaFoldDB" id="A0A8H7Q4B9"/>
<dbReference type="PANTHER" id="PTHR19321">
    <property type="entry name" value="PROTEIN REGULATOR OF CYTOKINESIS 1 PRC1-RELATED"/>
    <property type="match status" value="1"/>
</dbReference>
<dbReference type="GO" id="GO:0005737">
    <property type="term" value="C:cytoplasm"/>
    <property type="evidence" value="ECO:0007669"/>
    <property type="project" value="TreeGrafter"/>
</dbReference>
<dbReference type="InterPro" id="IPR016181">
    <property type="entry name" value="Acyl_CoA_acyltransferase"/>
</dbReference>
<organism evidence="2 3">
    <name type="scientific">Mortierella isabellina</name>
    <name type="common">Filamentous fungus</name>
    <name type="synonym">Umbelopsis isabellina</name>
    <dbReference type="NCBI Taxonomy" id="91625"/>
    <lineage>
        <taxon>Eukaryota</taxon>
        <taxon>Fungi</taxon>
        <taxon>Fungi incertae sedis</taxon>
        <taxon>Mucoromycota</taxon>
        <taxon>Mucoromycotina</taxon>
        <taxon>Umbelopsidomycetes</taxon>
        <taxon>Umbelopsidales</taxon>
        <taxon>Umbelopsidaceae</taxon>
        <taxon>Umbelopsis</taxon>
    </lineage>
</organism>
<feature type="region of interest" description="Disordered" evidence="1">
    <location>
        <begin position="1008"/>
        <end position="1062"/>
    </location>
</feature>
<dbReference type="GO" id="GO:0008017">
    <property type="term" value="F:microtubule binding"/>
    <property type="evidence" value="ECO:0007669"/>
    <property type="project" value="InterPro"/>
</dbReference>
<protein>
    <submittedName>
        <fullName evidence="2">Uncharacterized protein</fullName>
    </submittedName>
</protein>
<dbReference type="PANTHER" id="PTHR19321:SF41">
    <property type="entry name" value="FASCETTO-RELATED"/>
    <property type="match status" value="1"/>
</dbReference>
<dbReference type="OrthoDB" id="642895at2759"/>
<dbReference type="GO" id="GO:0051256">
    <property type="term" value="P:mitotic spindle midzone assembly"/>
    <property type="evidence" value="ECO:0007669"/>
    <property type="project" value="TreeGrafter"/>
</dbReference>
<feature type="compositionally biased region" description="Basic and acidic residues" evidence="1">
    <location>
        <begin position="1017"/>
        <end position="1028"/>
    </location>
</feature>